<dbReference type="InterPro" id="IPR051906">
    <property type="entry name" value="TolC-like"/>
</dbReference>
<evidence type="ECO:0000256" key="4">
    <source>
        <dbReference type="ARBA" id="ARBA00022452"/>
    </source>
</evidence>
<evidence type="ECO:0000256" key="6">
    <source>
        <dbReference type="ARBA" id="ARBA00023136"/>
    </source>
</evidence>
<dbReference type="AlphaFoldDB" id="A0A1A9I1Q3"/>
<evidence type="ECO:0000256" key="3">
    <source>
        <dbReference type="ARBA" id="ARBA00022448"/>
    </source>
</evidence>
<dbReference type="Pfam" id="PF02321">
    <property type="entry name" value="OEP"/>
    <property type="match status" value="1"/>
</dbReference>
<organism evidence="8 9">
    <name type="scientific">Niabella ginsenosidivorans</name>
    <dbReference type="NCBI Taxonomy" id="1176587"/>
    <lineage>
        <taxon>Bacteria</taxon>
        <taxon>Pseudomonadati</taxon>
        <taxon>Bacteroidota</taxon>
        <taxon>Chitinophagia</taxon>
        <taxon>Chitinophagales</taxon>
        <taxon>Chitinophagaceae</taxon>
        <taxon>Niabella</taxon>
    </lineage>
</organism>
<dbReference type="EMBL" id="CP015772">
    <property type="protein sequence ID" value="ANH81453.1"/>
    <property type="molecule type" value="Genomic_DNA"/>
</dbReference>
<keyword evidence="3" id="KW-0813">Transport</keyword>
<proteinExistence type="inferred from homology"/>
<dbReference type="SUPFAM" id="SSF56954">
    <property type="entry name" value="Outer membrane efflux proteins (OEP)"/>
    <property type="match status" value="1"/>
</dbReference>
<protein>
    <submittedName>
        <fullName evidence="8">Transporter</fullName>
    </submittedName>
</protein>
<reference evidence="8 9" key="1">
    <citation type="submission" date="2016-05" db="EMBL/GenBank/DDBJ databases">
        <title>Niabella ginsenosidivorans BS26 whole genome sequencing.</title>
        <authorList>
            <person name="Im W.T."/>
            <person name="Siddiqi M.Z."/>
        </authorList>
    </citation>
    <scope>NUCLEOTIDE SEQUENCE [LARGE SCALE GENOMIC DNA]</scope>
    <source>
        <strain evidence="8 9">BS26</strain>
    </source>
</reference>
<sequence>MKRFFVILGCIGISMGIRAQQTTYTLEQCIDIALKNNLLVSQAENQAGRDEISRKQARLNMLPNLNASVNHGWFFGRSIDNTTNSYVDNNFYSGSYNIGGDVALFRGGYLQNTARQLSMNAQASKMSWQQQKDNITLNTILAYLQFMNAQDLLTQSISQATLSEKQVKRLTVMDSSGAIKPSDLFDLQGQYANDEASIINAKRDVENSKIAICQNMNIPYDSSIVFERIAVPDLFEKVATDANTAYHSALERFSQVKVAEFSLKSAEYGLKAARSQLYPSLSMGYGLGSNYAQSGGRLTDQLKNNSNKNIGLTLSIPIFNNLQARNNVKTAKLFLKDAQQNDQATKTELQQNIQTAYINMTAAYDRYKKLLERVTALQQSYQAAEARFNVGVWNSVEYLTVKTNLDRANIDLIGGRYEYLLRVKIYNYYQGISPEEMKH</sequence>
<dbReference type="InterPro" id="IPR003423">
    <property type="entry name" value="OMP_efflux"/>
</dbReference>
<name>A0A1A9I1Q3_9BACT</name>
<accession>A0A1A9I1Q3</accession>
<evidence type="ECO:0000256" key="5">
    <source>
        <dbReference type="ARBA" id="ARBA00022692"/>
    </source>
</evidence>
<dbReference type="STRING" id="1176587.A8C56_11100"/>
<dbReference type="GO" id="GO:1990281">
    <property type="term" value="C:efflux pump complex"/>
    <property type="evidence" value="ECO:0007669"/>
    <property type="project" value="TreeGrafter"/>
</dbReference>
<keyword evidence="5" id="KW-0812">Transmembrane</keyword>
<dbReference type="PANTHER" id="PTHR30026">
    <property type="entry name" value="OUTER MEMBRANE PROTEIN TOLC"/>
    <property type="match status" value="1"/>
</dbReference>
<comment type="subcellular location">
    <subcellularLocation>
        <location evidence="1">Cell outer membrane</location>
    </subcellularLocation>
</comment>
<dbReference type="GO" id="GO:0009279">
    <property type="term" value="C:cell outer membrane"/>
    <property type="evidence" value="ECO:0007669"/>
    <property type="project" value="UniProtKB-SubCell"/>
</dbReference>
<evidence type="ECO:0000313" key="9">
    <source>
        <dbReference type="Proteomes" id="UP000077667"/>
    </source>
</evidence>
<dbReference type="RefSeq" id="WP_067755790.1">
    <property type="nucleotide sequence ID" value="NZ_CP015772.1"/>
</dbReference>
<evidence type="ECO:0000256" key="7">
    <source>
        <dbReference type="ARBA" id="ARBA00023237"/>
    </source>
</evidence>
<keyword evidence="6" id="KW-0472">Membrane</keyword>
<keyword evidence="9" id="KW-1185">Reference proteome</keyword>
<keyword evidence="7" id="KW-0998">Cell outer membrane</keyword>
<keyword evidence="4" id="KW-1134">Transmembrane beta strand</keyword>
<dbReference type="KEGG" id="nia:A8C56_11100"/>
<dbReference type="Proteomes" id="UP000077667">
    <property type="component" value="Chromosome"/>
</dbReference>
<dbReference type="Gene3D" id="1.20.1600.10">
    <property type="entry name" value="Outer membrane efflux proteins (OEP)"/>
    <property type="match status" value="1"/>
</dbReference>
<dbReference type="GO" id="GO:0015288">
    <property type="term" value="F:porin activity"/>
    <property type="evidence" value="ECO:0007669"/>
    <property type="project" value="TreeGrafter"/>
</dbReference>
<evidence type="ECO:0000256" key="2">
    <source>
        <dbReference type="ARBA" id="ARBA00007613"/>
    </source>
</evidence>
<gene>
    <name evidence="8" type="ORF">A8C56_11100</name>
</gene>
<dbReference type="GO" id="GO:0015562">
    <property type="term" value="F:efflux transmembrane transporter activity"/>
    <property type="evidence" value="ECO:0007669"/>
    <property type="project" value="InterPro"/>
</dbReference>
<comment type="similarity">
    <text evidence="2">Belongs to the outer membrane factor (OMF) (TC 1.B.17) family.</text>
</comment>
<evidence type="ECO:0000256" key="1">
    <source>
        <dbReference type="ARBA" id="ARBA00004442"/>
    </source>
</evidence>
<dbReference type="PANTHER" id="PTHR30026:SF20">
    <property type="entry name" value="OUTER MEMBRANE PROTEIN TOLC"/>
    <property type="match status" value="1"/>
</dbReference>
<evidence type="ECO:0000313" key="8">
    <source>
        <dbReference type="EMBL" id="ANH81453.1"/>
    </source>
</evidence>